<dbReference type="GO" id="GO:0005886">
    <property type="term" value="C:plasma membrane"/>
    <property type="evidence" value="ECO:0007669"/>
    <property type="project" value="TreeGrafter"/>
</dbReference>
<dbReference type="EMBL" id="CAJNIZ010029302">
    <property type="protein sequence ID" value="CAE7514825.1"/>
    <property type="molecule type" value="Genomic_DNA"/>
</dbReference>
<feature type="domain" description="P-type ATPase N-terminal" evidence="2">
    <location>
        <begin position="31"/>
        <end position="81"/>
    </location>
</feature>
<dbReference type="PANTHER" id="PTHR24092">
    <property type="entry name" value="PROBABLE PHOSPHOLIPID-TRANSPORTING ATPASE"/>
    <property type="match status" value="1"/>
</dbReference>
<gene>
    <name evidence="3" type="primary">Atp8b5</name>
    <name evidence="3" type="ORF">SPIL2461_LOCUS13431</name>
</gene>
<evidence type="ECO:0000313" key="3">
    <source>
        <dbReference type="EMBL" id="CAE7514825.1"/>
    </source>
</evidence>
<proteinExistence type="predicted"/>
<sequence>MSMATGKESKKSSHDGERTVAIGASHGKVAGAHFPVNTITTSKYSWYSFLPLVTLEQFQKRANVYFTFITFLMYVGEHSTFIDSTVSWWSTAAVLIPMMGLSMVISGLDDLRRHQSDRQINSQQARVIRLGGKYGVYLDTVLWKNIHVGDIIVLKSSPEIAAN</sequence>
<feature type="transmembrane region" description="Helical" evidence="1">
    <location>
        <begin position="88"/>
        <end position="108"/>
    </location>
</feature>
<dbReference type="AlphaFoldDB" id="A0A812T234"/>
<dbReference type="InterPro" id="IPR032631">
    <property type="entry name" value="P-type_ATPase_N"/>
</dbReference>
<dbReference type="InterPro" id="IPR023298">
    <property type="entry name" value="ATPase_P-typ_TM_dom_sf"/>
</dbReference>
<dbReference type="Proteomes" id="UP000649617">
    <property type="component" value="Unassembled WGS sequence"/>
</dbReference>
<dbReference type="SUPFAM" id="SSF81665">
    <property type="entry name" value="Calcium ATPase, transmembrane domain M"/>
    <property type="match status" value="1"/>
</dbReference>
<name>A0A812T234_SYMPI</name>
<comment type="caution">
    <text evidence="3">The sequence shown here is derived from an EMBL/GenBank/DDBJ whole genome shotgun (WGS) entry which is preliminary data.</text>
</comment>
<protein>
    <submittedName>
        <fullName evidence="3">Atp8b5 protein</fullName>
    </submittedName>
</protein>
<reference evidence="3" key="1">
    <citation type="submission" date="2021-02" db="EMBL/GenBank/DDBJ databases">
        <authorList>
            <person name="Dougan E. K."/>
            <person name="Rhodes N."/>
            <person name="Thang M."/>
            <person name="Chan C."/>
        </authorList>
    </citation>
    <scope>NUCLEOTIDE SEQUENCE</scope>
</reference>
<dbReference type="Pfam" id="PF16209">
    <property type="entry name" value="PhoLip_ATPase_N"/>
    <property type="match status" value="1"/>
</dbReference>
<feature type="transmembrane region" description="Helical" evidence="1">
    <location>
        <begin position="64"/>
        <end position="82"/>
    </location>
</feature>
<evidence type="ECO:0000313" key="4">
    <source>
        <dbReference type="Proteomes" id="UP000649617"/>
    </source>
</evidence>
<keyword evidence="4" id="KW-1185">Reference proteome</keyword>
<keyword evidence="1" id="KW-0812">Transmembrane</keyword>
<dbReference type="OrthoDB" id="377733at2759"/>
<accession>A0A812T234</accession>
<keyword evidence="1" id="KW-1133">Transmembrane helix</keyword>
<dbReference type="GO" id="GO:0140326">
    <property type="term" value="F:ATPase-coupled intramembrane lipid transporter activity"/>
    <property type="evidence" value="ECO:0007669"/>
    <property type="project" value="TreeGrafter"/>
</dbReference>
<dbReference type="GO" id="GO:0045332">
    <property type="term" value="P:phospholipid translocation"/>
    <property type="evidence" value="ECO:0007669"/>
    <property type="project" value="TreeGrafter"/>
</dbReference>
<dbReference type="PANTHER" id="PTHR24092:SF218">
    <property type="entry name" value="PHOSPHOLIPID-TRANSPORTING ATPASE"/>
    <property type="match status" value="1"/>
</dbReference>
<keyword evidence="1" id="KW-0472">Membrane</keyword>
<evidence type="ECO:0000256" key="1">
    <source>
        <dbReference type="SAM" id="Phobius"/>
    </source>
</evidence>
<evidence type="ECO:0000259" key="2">
    <source>
        <dbReference type="Pfam" id="PF16209"/>
    </source>
</evidence>
<organism evidence="3 4">
    <name type="scientific">Symbiodinium pilosum</name>
    <name type="common">Dinoflagellate</name>
    <dbReference type="NCBI Taxonomy" id="2952"/>
    <lineage>
        <taxon>Eukaryota</taxon>
        <taxon>Sar</taxon>
        <taxon>Alveolata</taxon>
        <taxon>Dinophyceae</taxon>
        <taxon>Suessiales</taxon>
        <taxon>Symbiodiniaceae</taxon>
        <taxon>Symbiodinium</taxon>
    </lineage>
</organism>